<organism evidence="1 2">
    <name type="scientific">Rhizobium subbaraonis</name>
    <dbReference type="NCBI Taxonomy" id="908946"/>
    <lineage>
        <taxon>Bacteria</taxon>
        <taxon>Pseudomonadati</taxon>
        <taxon>Pseudomonadota</taxon>
        <taxon>Alphaproteobacteria</taxon>
        <taxon>Hyphomicrobiales</taxon>
        <taxon>Rhizobiaceae</taxon>
        <taxon>Rhizobium/Agrobacterium group</taxon>
        <taxon>Rhizobium</taxon>
    </lineage>
</organism>
<gene>
    <name evidence="1" type="ORF">SAMN05892877_107282</name>
</gene>
<protein>
    <recommendedName>
        <fullName evidence="3">DUF1643 domain-containing protein</fullName>
    </recommendedName>
</protein>
<dbReference type="Pfam" id="PF07799">
    <property type="entry name" value="DUF1643"/>
    <property type="match status" value="1"/>
</dbReference>
<dbReference type="Proteomes" id="UP000219167">
    <property type="component" value="Unassembled WGS sequence"/>
</dbReference>
<proteinExistence type="predicted"/>
<keyword evidence="2" id="KW-1185">Reference proteome</keyword>
<accession>A0A285UFT3</accession>
<dbReference type="InterPro" id="IPR012441">
    <property type="entry name" value="DUF1643"/>
</dbReference>
<reference evidence="1 2" key="1">
    <citation type="submission" date="2017-08" db="EMBL/GenBank/DDBJ databases">
        <authorList>
            <person name="de Groot N.N."/>
        </authorList>
    </citation>
    <scope>NUCLEOTIDE SEQUENCE [LARGE SCALE GENOMIC DNA]</scope>
    <source>
        <strain evidence="1 2">JC85</strain>
    </source>
</reference>
<dbReference type="EMBL" id="OBQD01000007">
    <property type="protein sequence ID" value="SOC40547.1"/>
    <property type="molecule type" value="Genomic_DNA"/>
</dbReference>
<dbReference type="AlphaFoldDB" id="A0A285UFT3"/>
<name>A0A285UFT3_9HYPH</name>
<dbReference type="RefSeq" id="WP_097139940.1">
    <property type="nucleotide sequence ID" value="NZ_OBQD01000007.1"/>
</dbReference>
<dbReference type="OrthoDB" id="9807577at2"/>
<sequence>MTGLQPEACASNAVVSPCGRYRYALGRRWSETGGIVVWIMLNPSQADASSNDPTVRRCISFSRQWGYGAMIAVNLYGLRATNPDELYCEVHPIGPENDTYLAMACREAGSDAGGRGAVVAAWGAHPLARARAGEALRLTGSHMHCLGTTANGCPRHPLYVPSAQPLVSYRQAADA</sequence>
<evidence type="ECO:0000313" key="2">
    <source>
        <dbReference type="Proteomes" id="UP000219167"/>
    </source>
</evidence>
<evidence type="ECO:0008006" key="3">
    <source>
        <dbReference type="Google" id="ProtNLM"/>
    </source>
</evidence>
<evidence type="ECO:0000313" key="1">
    <source>
        <dbReference type="EMBL" id="SOC40547.1"/>
    </source>
</evidence>